<name>A0A182D6T9_BLAVI</name>
<gene>
    <name evidence="1" type="ORF">BV133_3465</name>
</gene>
<evidence type="ECO:0000313" key="1">
    <source>
        <dbReference type="EMBL" id="BAS01059.1"/>
    </source>
</evidence>
<accession>A0A182D6T9</accession>
<dbReference type="EMBL" id="AP014854">
    <property type="protein sequence ID" value="BAS01059.1"/>
    <property type="molecule type" value="Genomic_DNA"/>
</dbReference>
<dbReference type="AlphaFoldDB" id="A0A182D6T9"/>
<organism evidence="1">
    <name type="scientific">Blastochloris viridis</name>
    <name type="common">Rhodopseudomonas viridis</name>
    <dbReference type="NCBI Taxonomy" id="1079"/>
    <lineage>
        <taxon>Bacteria</taxon>
        <taxon>Pseudomonadati</taxon>
        <taxon>Pseudomonadota</taxon>
        <taxon>Alphaproteobacteria</taxon>
        <taxon>Hyphomicrobiales</taxon>
        <taxon>Blastochloridaceae</taxon>
        <taxon>Blastochloris</taxon>
    </lineage>
</organism>
<protein>
    <submittedName>
        <fullName evidence="1">Uncharacterized protein</fullName>
    </submittedName>
</protein>
<reference evidence="1" key="1">
    <citation type="journal article" date="2015" name="Genome Announc.">
        <title>Complete Genome Sequence of the Bacteriochlorophyll b-Producing Photosynthetic Bacterium Blastochloris viridis.</title>
        <authorList>
            <person name="Tsukatani Y."/>
            <person name="Hirose Y."/>
            <person name="Harada J."/>
            <person name="Misawa N."/>
            <person name="Mori K."/>
            <person name="Inoue K."/>
            <person name="Tamiaki H."/>
        </authorList>
    </citation>
    <scope>NUCLEOTIDE SEQUENCE [LARGE SCALE GENOMIC DNA]</scope>
    <source>
        <strain evidence="1">DSM 133</strain>
    </source>
</reference>
<sequence>MRRAEYETGVMAKLSTAFFTSFASERALWLVNVPARSGLAADPFLADNAR</sequence>
<proteinExistence type="predicted"/>